<dbReference type="OrthoDB" id="9797709at2"/>
<dbReference type="EMBL" id="NEMB01000003">
    <property type="protein sequence ID" value="PQQ65969.1"/>
    <property type="molecule type" value="Genomic_DNA"/>
</dbReference>
<dbReference type="Pfam" id="PF11954">
    <property type="entry name" value="DUF3471"/>
    <property type="match status" value="2"/>
</dbReference>
<evidence type="ECO:0008006" key="9">
    <source>
        <dbReference type="Google" id="ProtNLM"/>
    </source>
</evidence>
<dbReference type="RefSeq" id="WP_105367652.1">
    <property type="nucleotide sequence ID" value="NZ_DAONOL010000027.1"/>
</dbReference>
<dbReference type="Gene3D" id="3.30.457.10">
    <property type="entry name" value="Copper amine oxidase-like, N-terminal domain"/>
    <property type="match status" value="1"/>
</dbReference>
<evidence type="ECO:0000259" key="6">
    <source>
        <dbReference type="Pfam" id="PF11954"/>
    </source>
</evidence>
<dbReference type="Gene3D" id="3.40.710.10">
    <property type="entry name" value="DD-peptidase/beta-lactamase superfamily"/>
    <property type="match status" value="1"/>
</dbReference>
<dbReference type="InterPro" id="IPR001466">
    <property type="entry name" value="Beta-lactam-related"/>
</dbReference>
<dbReference type="InterPro" id="IPR012854">
    <property type="entry name" value="Cu_amine_oxidase-like_N"/>
</dbReference>
<dbReference type="InterPro" id="IPR036582">
    <property type="entry name" value="Mao_N_sf"/>
</dbReference>
<dbReference type="Pfam" id="PF07833">
    <property type="entry name" value="Cu_amine_oxidN1"/>
    <property type="match status" value="1"/>
</dbReference>
<feature type="chain" id="PRO_5038884263" description="CubicO group peptidase, beta-lactamase class C family" evidence="3">
    <location>
        <begin position="26"/>
        <end position="677"/>
    </location>
</feature>
<evidence type="ECO:0000313" key="7">
    <source>
        <dbReference type="EMBL" id="PQQ65969.1"/>
    </source>
</evidence>
<feature type="signal peptide" evidence="3">
    <location>
        <begin position="1"/>
        <end position="25"/>
    </location>
</feature>
<keyword evidence="3" id="KW-0732">Signal</keyword>
<evidence type="ECO:0000256" key="2">
    <source>
        <dbReference type="ARBA" id="ARBA00023136"/>
    </source>
</evidence>
<evidence type="ECO:0000256" key="3">
    <source>
        <dbReference type="SAM" id="SignalP"/>
    </source>
</evidence>
<dbReference type="Proteomes" id="UP000239720">
    <property type="component" value="Unassembled WGS sequence"/>
</dbReference>
<keyword evidence="2" id="KW-0472">Membrane</keyword>
<dbReference type="Pfam" id="PF00144">
    <property type="entry name" value="Beta-lactamase"/>
    <property type="match status" value="1"/>
</dbReference>
<name>A0A2S8R834_9FIRM</name>
<reference evidence="7 8" key="1">
    <citation type="journal article" date="2018" name="Syst. Appl. Microbiol.">
        <title>Characterization and high-quality draft genome sequence of Herbivorax saccincola A7, an anaerobic, alkaliphilic, thermophilic, cellulolytic, and xylanolytic bacterium.</title>
        <authorList>
            <person name="Aikawa S."/>
            <person name="Baramee S."/>
            <person name="Sermsathanaswadi J."/>
            <person name="Thianheng P."/>
            <person name="Tachaapaikoon C."/>
            <person name="Shikata A."/>
            <person name="Waeonukul R."/>
            <person name="Pason P."/>
            <person name="Ratanakhanokchai K."/>
            <person name="Kosugi A."/>
        </authorList>
    </citation>
    <scope>NUCLEOTIDE SEQUENCE [LARGE SCALE GENOMIC DNA]</scope>
    <source>
        <strain evidence="7 8">A7</strain>
    </source>
</reference>
<dbReference type="SUPFAM" id="SSF56601">
    <property type="entry name" value="beta-lactamase/transpeptidase-like"/>
    <property type="match status" value="1"/>
</dbReference>
<dbReference type="InterPro" id="IPR050491">
    <property type="entry name" value="AmpC-like"/>
</dbReference>
<evidence type="ECO:0000313" key="8">
    <source>
        <dbReference type="Proteomes" id="UP000239720"/>
    </source>
</evidence>
<feature type="domain" description="Peptidase S12 Pab87-related C-terminal" evidence="6">
    <location>
        <begin position="492"/>
        <end position="573"/>
    </location>
</feature>
<comment type="subcellular location">
    <subcellularLocation>
        <location evidence="1">Membrane</location>
    </subcellularLocation>
</comment>
<feature type="domain" description="Peptidase S12 Pab87-related C-terminal" evidence="6">
    <location>
        <begin position="590"/>
        <end position="666"/>
    </location>
</feature>
<dbReference type="PANTHER" id="PTHR46825">
    <property type="entry name" value="D-ALANYL-D-ALANINE-CARBOXYPEPTIDASE/ENDOPEPTIDASE AMPH"/>
    <property type="match status" value="1"/>
</dbReference>
<evidence type="ECO:0000259" key="5">
    <source>
        <dbReference type="Pfam" id="PF07833"/>
    </source>
</evidence>
<organism evidence="7 8">
    <name type="scientific">Acetivibrio saccincola</name>
    <dbReference type="NCBI Taxonomy" id="1677857"/>
    <lineage>
        <taxon>Bacteria</taxon>
        <taxon>Bacillati</taxon>
        <taxon>Bacillota</taxon>
        <taxon>Clostridia</taxon>
        <taxon>Eubacteriales</taxon>
        <taxon>Oscillospiraceae</taxon>
        <taxon>Acetivibrio</taxon>
    </lineage>
</organism>
<feature type="domain" description="Beta-lactamase-related" evidence="4">
    <location>
        <begin position="156"/>
        <end position="468"/>
    </location>
</feature>
<protein>
    <recommendedName>
        <fullName evidence="9">CubicO group peptidase, beta-lactamase class C family</fullName>
    </recommendedName>
</protein>
<comment type="caution">
    <text evidence="7">The sequence shown here is derived from an EMBL/GenBank/DDBJ whole genome shotgun (WGS) entry which is preliminary data.</text>
</comment>
<dbReference type="InterPro" id="IPR012338">
    <property type="entry name" value="Beta-lactam/transpept-like"/>
</dbReference>
<feature type="domain" description="Copper amine oxidase-like N-terminal" evidence="5">
    <location>
        <begin position="34"/>
        <end position="142"/>
    </location>
</feature>
<dbReference type="InterPro" id="IPR021860">
    <property type="entry name" value="Peptidase_S12_Pab87-rel_C"/>
</dbReference>
<dbReference type="PANTHER" id="PTHR46825:SF11">
    <property type="entry name" value="PENICILLIN-BINDING PROTEIN 4"/>
    <property type="match status" value="1"/>
</dbReference>
<dbReference type="AlphaFoldDB" id="A0A2S8R834"/>
<proteinExistence type="predicted"/>
<gene>
    <name evidence="7" type="ORF">B9R14_03765</name>
</gene>
<sequence>MAKKLITILTVLAIIMSLMSFQVVANSQDIVVKIDGQAVDFPDAKPFINEDSRTLCPVRFIAENLGAEVEWNGANKTVLITKESTEILLTIGKNTALVNGTEKDFDTVPQIFENRTYVPLRFISEAFNMDVDWDANTRTVLISTPFDDTLTLPEHFDRYLSAMEKNRGFNGAVLIAKDDEILFTKGYGYSDIENNIKHTSKTKFAIGELTKTFTAMAIMQLHEKKLLNIEDKISKYIPDMAYGDNITIKHLITHTSGIVNYTDIIGMIEIEPEKLNKEIIIDLIKNYPPIFEPGTDWQYNNSGYVLLGHIIEEVSGLTLEEYFKENIFKPLKMNDTGVYSESDIKDLAKGYFGFLELKPLEDNETIIKTTYASGYMYSTVEDLFKWDLALKTDKLVKQETLDMIFDVHVKDDFFPGGFGLGWFIFKSEDFGDIIYHPGTINGFTCYMSRYVDENYTIIAAINKDNYNYDAVAEVLFRILNKKNYQMPAEIKEIKPDPEVLEKYTGLYEHSSGANIAITKSENQLYAQLPGQDKAEIYPMSETEFFYKVIEAYITFTKDDTGNITGLQFKQGDIVIDTVKTDVALKEKKIAEVDPEIYKEYAGEYEFETGLVLTVSTEDDRIFAQITGHLYLEIFPMSETEFFYEDYEVVIEFVKGEDGSVKGLIFKEFGEEYVLVKK</sequence>
<evidence type="ECO:0000259" key="4">
    <source>
        <dbReference type="Pfam" id="PF00144"/>
    </source>
</evidence>
<dbReference type="SUPFAM" id="SSF55383">
    <property type="entry name" value="Copper amine oxidase, domain N"/>
    <property type="match status" value="1"/>
</dbReference>
<dbReference type="GO" id="GO:0016020">
    <property type="term" value="C:membrane"/>
    <property type="evidence" value="ECO:0007669"/>
    <property type="project" value="UniProtKB-SubCell"/>
</dbReference>
<accession>A0A2S8R834</accession>
<evidence type="ECO:0000256" key="1">
    <source>
        <dbReference type="ARBA" id="ARBA00004370"/>
    </source>
</evidence>